<dbReference type="InterPro" id="IPR036179">
    <property type="entry name" value="Ig-like_dom_sf"/>
</dbReference>
<feature type="domain" description="Ig-like" evidence="6">
    <location>
        <begin position="176"/>
        <end position="260"/>
    </location>
</feature>
<dbReference type="PROSITE" id="PS50835">
    <property type="entry name" value="IG_LIKE"/>
    <property type="match status" value="1"/>
</dbReference>
<evidence type="ECO:0000256" key="5">
    <source>
        <dbReference type="SAM" id="Phobius"/>
    </source>
</evidence>
<gene>
    <name evidence="8 9" type="primary">LOC121103944</name>
</gene>
<name>A0A8M1G821_URSMA</name>
<keyword evidence="5" id="KW-1133">Transmembrane helix</keyword>
<evidence type="ECO:0000313" key="9">
    <source>
        <dbReference type="RefSeq" id="XP_040491789.1"/>
    </source>
</evidence>
<evidence type="ECO:0000313" key="7">
    <source>
        <dbReference type="Proteomes" id="UP000261680"/>
    </source>
</evidence>
<keyword evidence="4" id="KW-0325">Glycoprotein</keyword>
<dbReference type="InterPro" id="IPR013783">
    <property type="entry name" value="Ig-like_fold"/>
</dbReference>
<dbReference type="InterPro" id="IPR007110">
    <property type="entry name" value="Ig-like_dom"/>
</dbReference>
<keyword evidence="5" id="KW-0812">Transmembrane</keyword>
<dbReference type="PANTHER" id="PTHR12080">
    <property type="entry name" value="SIGNALING LYMPHOCYTIC ACTIVATION MOLECULE"/>
    <property type="match status" value="1"/>
</dbReference>
<comment type="subcellular location">
    <subcellularLocation>
        <location evidence="1">Membrane</location>
    </subcellularLocation>
</comment>
<dbReference type="InterPro" id="IPR015631">
    <property type="entry name" value="CD2/SLAM_rcpt"/>
</dbReference>
<dbReference type="GO" id="GO:0016020">
    <property type="term" value="C:membrane"/>
    <property type="evidence" value="ECO:0007669"/>
    <property type="project" value="UniProtKB-SubCell"/>
</dbReference>
<dbReference type="Gene3D" id="2.60.40.10">
    <property type="entry name" value="Immunoglobulins"/>
    <property type="match status" value="2"/>
</dbReference>
<keyword evidence="3 5" id="KW-0472">Membrane</keyword>
<dbReference type="RefSeq" id="XP_040491789.1">
    <property type="nucleotide sequence ID" value="XM_040635855.1"/>
</dbReference>
<dbReference type="PANTHER" id="PTHR12080:SF110">
    <property type="entry name" value="IG-LIKE DOMAIN-CONTAINING PROTEIN"/>
    <property type="match status" value="1"/>
</dbReference>
<dbReference type="SUPFAM" id="SSF48726">
    <property type="entry name" value="Immunoglobulin"/>
    <property type="match status" value="2"/>
</dbReference>
<dbReference type="RefSeq" id="XP_040491788.1">
    <property type="nucleotide sequence ID" value="XM_040635854.1"/>
</dbReference>
<evidence type="ECO:0000259" key="6">
    <source>
        <dbReference type="PROSITE" id="PS50835"/>
    </source>
</evidence>
<protein>
    <submittedName>
        <fullName evidence="8 9">SLAM family member 5-like isoform X1</fullName>
    </submittedName>
</protein>
<evidence type="ECO:0000256" key="1">
    <source>
        <dbReference type="ARBA" id="ARBA00004370"/>
    </source>
</evidence>
<organism evidence="7 8">
    <name type="scientific">Ursus maritimus</name>
    <name type="common">Polar bear</name>
    <name type="synonym">Thalarctos maritimus</name>
    <dbReference type="NCBI Taxonomy" id="29073"/>
    <lineage>
        <taxon>Eukaryota</taxon>
        <taxon>Metazoa</taxon>
        <taxon>Chordata</taxon>
        <taxon>Craniata</taxon>
        <taxon>Vertebrata</taxon>
        <taxon>Euteleostomi</taxon>
        <taxon>Mammalia</taxon>
        <taxon>Eutheria</taxon>
        <taxon>Laurasiatheria</taxon>
        <taxon>Carnivora</taxon>
        <taxon>Caniformia</taxon>
        <taxon>Ursidae</taxon>
        <taxon>Ursus</taxon>
    </lineage>
</organism>
<keyword evidence="2" id="KW-0732">Signal</keyword>
<dbReference type="Proteomes" id="UP000261680">
    <property type="component" value="Unplaced"/>
</dbReference>
<evidence type="ECO:0000256" key="3">
    <source>
        <dbReference type="ARBA" id="ARBA00023136"/>
    </source>
</evidence>
<keyword evidence="7" id="KW-1185">Reference proteome</keyword>
<proteinExistence type="predicted"/>
<accession>A0A8M1G821</accession>
<sequence>MFPVQPAEPAERRPAMGTCSEDPHLGGASWLLGFTSLLLSVCSALTQSSGVRGSGVEDSGIPVSLKETQGASVSFHVIRKPELPPEGELEKILWGIVYGSNYRVMLNVLPGRNVPEWLNFQDKFKMRVHVPSVMTLTIDNLTLEDSGLYRVRVFYSTGTERDEDFHLTVYEPVPLPQIRATVLSLTPGWCNVTVECDTTGTREDLTVSWESEGLPRELEQRPSMGPAPNPWTLAVTLPLSQPSASLTCVVRNHVDQKTATWYLGDVCGHETGLHGQVTAALLRNILRSVVIVLLILGAGLYLWKTRGEKKNVDSGRGRLHFSFLSPDPSLPHWTPGSLFLHFAAQGMSRRRLAGVAVAVGSWRGRVQVSRLRLQLRLCMTQVQDRRRTTGTRMLASTMQS</sequence>
<reference evidence="8 9" key="1">
    <citation type="submission" date="2025-04" db="UniProtKB">
        <authorList>
            <consortium name="RefSeq"/>
        </authorList>
    </citation>
    <scope>IDENTIFICATION</scope>
    <source>
        <tissue evidence="8 9">Whole blood</tissue>
    </source>
</reference>
<dbReference type="GeneID" id="121103944"/>
<feature type="transmembrane region" description="Helical" evidence="5">
    <location>
        <begin position="285"/>
        <end position="303"/>
    </location>
</feature>
<evidence type="ECO:0000313" key="8">
    <source>
        <dbReference type="RefSeq" id="XP_040491788.1"/>
    </source>
</evidence>
<dbReference type="KEGG" id="umr:121103944"/>
<dbReference type="AlphaFoldDB" id="A0A8M1G821"/>
<evidence type="ECO:0000256" key="2">
    <source>
        <dbReference type="ARBA" id="ARBA00022729"/>
    </source>
</evidence>
<evidence type="ECO:0000256" key="4">
    <source>
        <dbReference type="ARBA" id="ARBA00023180"/>
    </source>
</evidence>
<dbReference type="OrthoDB" id="9835793at2759"/>